<dbReference type="CDD" id="cd00093">
    <property type="entry name" value="HTH_XRE"/>
    <property type="match status" value="1"/>
</dbReference>
<dbReference type="Pfam" id="PF01381">
    <property type="entry name" value="HTH_3"/>
    <property type="match status" value="1"/>
</dbReference>
<reference evidence="2" key="1">
    <citation type="submission" date="2016-03" db="EMBL/GenBank/DDBJ databases">
        <title>Sphingomonas melonis TY, whole genome shotgun sequencing.</title>
        <authorList>
            <person name="Wang H."/>
            <person name="Zhu P."/>
        </authorList>
    </citation>
    <scope>NUCLEOTIDE SEQUENCE [LARGE SCALE GENOMIC DNA]</scope>
    <source>
        <strain evidence="2">TY</strain>
    </source>
</reference>
<gene>
    <name evidence="2" type="ORF">AVM11_16455</name>
</gene>
<dbReference type="STRING" id="621456.BJP26_18560"/>
<proteinExistence type="predicted"/>
<dbReference type="KEGG" id="smy:BJP26_18560"/>
<organism evidence="2 3">
    <name type="scientific">Sphingomonas melonis TY</name>
    <dbReference type="NCBI Taxonomy" id="621456"/>
    <lineage>
        <taxon>Bacteria</taxon>
        <taxon>Pseudomonadati</taxon>
        <taxon>Pseudomonadota</taxon>
        <taxon>Alphaproteobacteria</taxon>
        <taxon>Sphingomonadales</taxon>
        <taxon>Sphingomonadaceae</taxon>
        <taxon>Sphingomonas</taxon>
    </lineage>
</organism>
<dbReference type="GO" id="GO:0003700">
    <property type="term" value="F:DNA-binding transcription factor activity"/>
    <property type="evidence" value="ECO:0007669"/>
    <property type="project" value="TreeGrafter"/>
</dbReference>
<dbReference type="SMART" id="SM00530">
    <property type="entry name" value="HTH_XRE"/>
    <property type="match status" value="1"/>
</dbReference>
<dbReference type="RefSeq" id="WP_062126753.1">
    <property type="nucleotide sequence ID" value="NZ_CP017578.1"/>
</dbReference>
<dbReference type="InterPro" id="IPR010982">
    <property type="entry name" value="Lambda_DNA-bd_dom_sf"/>
</dbReference>
<evidence type="ECO:0000256" key="1">
    <source>
        <dbReference type="ARBA" id="ARBA00023125"/>
    </source>
</evidence>
<dbReference type="InterPro" id="IPR001387">
    <property type="entry name" value="Cro/C1-type_HTH"/>
</dbReference>
<comment type="caution">
    <text evidence="2">The sequence shown here is derived from an EMBL/GenBank/DDBJ whole genome shotgun (WGS) entry which is preliminary data.</text>
</comment>
<dbReference type="OrthoDB" id="8482040at2"/>
<dbReference type="PROSITE" id="PS50943">
    <property type="entry name" value="HTH_CROC1"/>
    <property type="match status" value="1"/>
</dbReference>
<dbReference type="Gene3D" id="1.10.260.40">
    <property type="entry name" value="lambda repressor-like DNA-binding domains"/>
    <property type="match status" value="1"/>
</dbReference>
<dbReference type="GO" id="GO:0005829">
    <property type="term" value="C:cytosol"/>
    <property type="evidence" value="ECO:0007669"/>
    <property type="project" value="TreeGrafter"/>
</dbReference>
<name>A0A175Y5E3_9SPHN</name>
<dbReference type="AlphaFoldDB" id="A0A175Y5E3"/>
<keyword evidence="3" id="KW-1185">Reference proteome</keyword>
<dbReference type="Proteomes" id="UP000078460">
    <property type="component" value="Unassembled WGS sequence"/>
</dbReference>
<protein>
    <submittedName>
        <fullName evidence="2">Uncharacterized protein</fullName>
    </submittedName>
</protein>
<dbReference type="InterPro" id="IPR050807">
    <property type="entry name" value="TransReg_Diox_bact_type"/>
</dbReference>
<evidence type="ECO:0000313" key="2">
    <source>
        <dbReference type="EMBL" id="KZB95788.1"/>
    </source>
</evidence>
<dbReference type="PANTHER" id="PTHR46797">
    <property type="entry name" value="HTH-TYPE TRANSCRIPTIONAL REGULATOR"/>
    <property type="match status" value="1"/>
</dbReference>
<keyword evidence="1" id="KW-0238">DNA-binding</keyword>
<dbReference type="PANTHER" id="PTHR46797:SF1">
    <property type="entry name" value="METHYLPHOSPHONATE SYNTHASE"/>
    <property type="match status" value="1"/>
</dbReference>
<sequence length="103" mass="11114">MAIEDGEKDWAPLAVALGTRVSQERERHGLSKEALALRSGLASRYIWRVEDGRQNITLAALAKIAGGLGIKLAELMAGVEDLVKRPVPKVDTKPRGASKKRVG</sequence>
<dbReference type="GO" id="GO:0003677">
    <property type="term" value="F:DNA binding"/>
    <property type="evidence" value="ECO:0007669"/>
    <property type="project" value="UniProtKB-KW"/>
</dbReference>
<dbReference type="SUPFAM" id="SSF47413">
    <property type="entry name" value="lambda repressor-like DNA-binding domains"/>
    <property type="match status" value="1"/>
</dbReference>
<dbReference type="EMBL" id="LQCK02000011">
    <property type="protein sequence ID" value="KZB95788.1"/>
    <property type="molecule type" value="Genomic_DNA"/>
</dbReference>
<accession>A0A175Y5E3</accession>
<evidence type="ECO:0000313" key="3">
    <source>
        <dbReference type="Proteomes" id="UP000078460"/>
    </source>
</evidence>